<proteinExistence type="inferred from homology"/>
<dbReference type="InterPro" id="IPR036230">
    <property type="entry name" value="LeuA_allosteric_dom_sf"/>
</dbReference>
<keyword evidence="7" id="KW-0808">Transferase</keyword>
<dbReference type="SUPFAM" id="SSF110921">
    <property type="entry name" value="2-isopropylmalate synthase LeuA, allosteric (dimerisation) domain"/>
    <property type="match status" value="1"/>
</dbReference>
<dbReference type="Gene3D" id="3.20.20.70">
    <property type="entry name" value="Aldolase class I"/>
    <property type="match status" value="1"/>
</dbReference>
<gene>
    <name evidence="11" type="ORF">UFOPK2399_01720</name>
</gene>
<evidence type="ECO:0000256" key="7">
    <source>
        <dbReference type="ARBA" id="ARBA00022679"/>
    </source>
</evidence>
<dbReference type="Gene3D" id="3.30.160.270">
    <property type="match status" value="1"/>
</dbReference>
<dbReference type="AlphaFoldDB" id="A0A6J6Q4P8"/>
<comment type="pathway">
    <text evidence="2">Amino-acid biosynthesis; L-leucine biosynthesis; L-leucine from 3-methyl-2-oxobutanoate: step 1/4.</text>
</comment>
<dbReference type="NCBIfam" id="NF002991">
    <property type="entry name" value="PRK03739.1"/>
    <property type="match status" value="1"/>
</dbReference>
<dbReference type="PANTHER" id="PTHR46911:SF1">
    <property type="entry name" value="2-ISOPROPYLMALATE SYNTHASE"/>
    <property type="match status" value="1"/>
</dbReference>
<dbReference type="EC" id="2.3.3.13" evidence="4"/>
<comment type="catalytic activity">
    <reaction evidence="1">
        <text>3-methyl-2-oxobutanoate + acetyl-CoA + H2O = (2S)-2-isopropylmalate + CoA + H(+)</text>
        <dbReference type="Rhea" id="RHEA:21524"/>
        <dbReference type="ChEBI" id="CHEBI:1178"/>
        <dbReference type="ChEBI" id="CHEBI:11851"/>
        <dbReference type="ChEBI" id="CHEBI:15377"/>
        <dbReference type="ChEBI" id="CHEBI:15378"/>
        <dbReference type="ChEBI" id="CHEBI:57287"/>
        <dbReference type="ChEBI" id="CHEBI:57288"/>
        <dbReference type="EC" id="2.3.3.13"/>
    </reaction>
</comment>
<dbReference type="PROSITE" id="PS00816">
    <property type="entry name" value="AIPM_HOMOCIT_SYNTH_2"/>
    <property type="match status" value="1"/>
</dbReference>
<dbReference type="GO" id="GO:0046872">
    <property type="term" value="F:metal ion binding"/>
    <property type="evidence" value="ECO:0007669"/>
    <property type="project" value="UniProtKB-KW"/>
</dbReference>
<dbReference type="InterPro" id="IPR002034">
    <property type="entry name" value="AIPM/Hcit_synth_CS"/>
</dbReference>
<reference evidence="11" key="1">
    <citation type="submission" date="2020-05" db="EMBL/GenBank/DDBJ databases">
        <authorList>
            <person name="Chiriac C."/>
            <person name="Salcher M."/>
            <person name="Ghai R."/>
            <person name="Kavagutti S V."/>
        </authorList>
    </citation>
    <scope>NUCLEOTIDE SEQUENCE</scope>
</reference>
<dbReference type="GO" id="GO:0009098">
    <property type="term" value="P:L-leucine biosynthetic process"/>
    <property type="evidence" value="ECO:0007669"/>
    <property type="project" value="UniProtKB-KW"/>
</dbReference>
<dbReference type="Pfam" id="PF00682">
    <property type="entry name" value="HMGL-like"/>
    <property type="match status" value="1"/>
</dbReference>
<dbReference type="Pfam" id="PF22615">
    <property type="entry name" value="IPMS_D2"/>
    <property type="match status" value="1"/>
</dbReference>
<protein>
    <recommendedName>
        <fullName evidence="4">2-isopropylmalate synthase</fullName>
        <ecNumber evidence="4">2.3.3.13</ecNumber>
    </recommendedName>
</protein>
<dbReference type="CDD" id="cd07942">
    <property type="entry name" value="DRE_TIM_LeuA"/>
    <property type="match status" value="1"/>
</dbReference>
<comment type="similarity">
    <text evidence="3">Belongs to the alpha-IPM synthase/homocitrate synthase family. LeuA type 2 subfamily.</text>
</comment>
<dbReference type="InterPro" id="IPR054692">
    <property type="entry name" value="LeuA-like_post-cat"/>
</dbReference>
<keyword evidence="9" id="KW-0100">Branched-chain amino acid biosynthesis</keyword>
<dbReference type="HAMAP" id="MF_00572">
    <property type="entry name" value="LeuA_type2"/>
    <property type="match status" value="1"/>
</dbReference>
<evidence type="ECO:0000313" key="11">
    <source>
        <dbReference type="EMBL" id="CAB4706761.1"/>
    </source>
</evidence>
<evidence type="ECO:0000259" key="10">
    <source>
        <dbReference type="PROSITE" id="PS50991"/>
    </source>
</evidence>
<evidence type="ECO:0000256" key="4">
    <source>
        <dbReference type="ARBA" id="ARBA00012973"/>
    </source>
</evidence>
<keyword evidence="5" id="KW-0432">Leucine biosynthesis</keyword>
<evidence type="ECO:0000256" key="5">
    <source>
        <dbReference type="ARBA" id="ARBA00022430"/>
    </source>
</evidence>
<organism evidence="11">
    <name type="scientific">freshwater metagenome</name>
    <dbReference type="NCBI Taxonomy" id="449393"/>
    <lineage>
        <taxon>unclassified sequences</taxon>
        <taxon>metagenomes</taxon>
        <taxon>ecological metagenomes</taxon>
    </lineage>
</organism>
<evidence type="ECO:0000256" key="9">
    <source>
        <dbReference type="ARBA" id="ARBA00023304"/>
    </source>
</evidence>
<sequence>MPMPSWKYRPYTTVALSDRTWPDTVVDHAPIWCSTDLRDGNQSLVKPMDAERKQKMFDLLLQLGVKEIEVGFPSASKTDFDFVRKLIDENLIPDDTTIAVLTQARPELIERTYEAIAGAKQAIVHLYNSTSETQRRVVFRLDKAGITDLAVRGTALCKQLAAKTDTKVVFQYSPESFHGTELDYALEICEAVMAEWGPTATDKMILNLPTTVEAFPPNIYADRLEWFQRHVSDRDVFLLSVHPHNDRGTAVATAELGLMAGADRVEGTLFGNGERTGNVDMVTLAINLLTQGVDPELDFSRIDEAKRIVEECNELPVHPRHPYVGELVYTAFSGSHQDAIKKGMYAQQRSETGVWDVPYLPIDPMDLGRTYEAIIRVNSQSGKGGVAYLMEAEHHLDLPRGLQVDFAQKVQSITDGRGDELTADELLAAFHDHYLSHTRPYEIVSYTHMSANDHDTITAKVRVNGEEQEIVGNGNGPIAALVDAISTTFGVNVRIRDYHEHTMAASADATAAAYIEADVDDEAFWGVGLHPSIVTASLRAVLNAVNRAIAARDAAATAAALFDSR</sequence>
<evidence type="ECO:0000256" key="6">
    <source>
        <dbReference type="ARBA" id="ARBA00022605"/>
    </source>
</evidence>
<accession>A0A6J6Q4P8</accession>
<dbReference type="PROSITE" id="PS50991">
    <property type="entry name" value="PYR_CT"/>
    <property type="match status" value="1"/>
</dbReference>
<keyword evidence="6" id="KW-0028">Amino-acid biosynthesis</keyword>
<dbReference type="InterPro" id="IPR000891">
    <property type="entry name" value="PYR_CT"/>
</dbReference>
<dbReference type="InterPro" id="IPR013709">
    <property type="entry name" value="2-isopropylmalate_synth_dimer"/>
</dbReference>
<dbReference type="SMART" id="SM00917">
    <property type="entry name" value="LeuA_dimer"/>
    <property type="match status" value="1"/>
</dbReference>
<dbReference type="PANTHER" id="PTHR46911">
    <property type="match status" value="1"/>
</dbReference>
<dbReference type="PROSITE" id="PS00815">
    <property type="entry name" value="AIPM_HOMOCIT_SYNTH_1"/>
    <property type="match status" value="1"/>
</dbReference>
<dbReference type="NCBIfam" id="TIGR00970">
    <property type="entry name" value="leuA_yeast"/>
    <property type="match status" value="1"/>
</dbReference>
<evidence type="ECO:0000256" key="2">
    <source>
        <dbReference type="ARBA" id="ARBA00004689"/>
    </source>
</evidence>
<evidence type="ECO:0000256" key="3">
    <source>
        <dbReference type="ARBA" id="ARBA00009767"/>
    </source>
</evidence>
<dbReference type="InterPro" id="IPR039371">
    <property type="entry name" value="LeuA_N_DRE-TIM"/>
</dbReference>
<dbReference type="SUPFAM" id="SSF89000">
    <property type="entry name" value="post-HMGL domain-like"/>
    <property type="match status" value="1"/>
</dbReference>
<feature type="domain" description="Pyruvate carboxyltransferase" evidence="10">
    <location>
        <begin position="30"/>
        <end position="303"/>
    </location>
</feature>
<dbReference type="InterPro" id="IPR005668">
    <property type="entry name" value="IPM_Synthase"/>
</dbReference>
<name>A0A6J6Q4P8_9ZZZZ</name>
<dbReference type="GO" id="GO:0003852">
    <property type="term" value="F:2-isopropylmalate synthase activity"/>
    <property type="evidence" value="ECO:0007669"/>
    <property type="project" value="UniProtKB-EC"/>
</dbReference>
<dbReference type="InterPro" id="IPR013785">
    <property type="entry name" value="Aldolase_TIM"/>
</dbReference>
<dbReference type="Pfam" id="PF08502">
    <property type="entry name" value="LeuA_dimer"/>
    <property type="match status" value="1"/>
</dbReference>
<evidence type="ECO:0000256" key="1">
    <source>
        <dbReference type="ARBA" id="ARBA00000064"/>
    </source>
</evidence>
<dbReference type="SUPFAM" id="SSF51569">
    <property type="entry name" value="Aldolase"/>
    <property type="match status" value="1"/>
</dbReference>
<dbReference type="EMBL" id="CAEZXP010000007">
    <property type="protein sequence ID" value="CAB4706761.1"/>
    <property type="molecule type" value="Genomic_DNA"/>
</dbReference>
<evidence type="ECO:0000256" key="8">
    <source>
        <dbReference type="ARBA" id="ARBA00022723"/>
    </source>
</evidence>
<keyword evidence="8" id="KW-0479">Metal-binding</keyword>